<organism evidence="1 2">
    <name type="scientific">Sellimonas catena</name>
    <dbReference type="NCBI Taxonomy" id="2994035"/>
    <lineage>
        <taxon>Bacteria</taxon>
        <taxon>Bacillati</taxon>
        <taxon>Bacillota</taxon>
        <taxon>Clostridia</taxon>
        <taxon>Lachnospirales</taxon>
        <taxon>Lachnospiraceae</taxon>
        <taxon>Sellimonas</taxon>
    </lineage>
</organism>
<evidence type="ECO:0000313" key="2">
    <source>
        <dbReference type="Proteomes" id="UP001145094"/>
    </source>
</evidence>
<gene>
    <name evidence="1" type="ORF">Selli2_21620</name>
</gene>
<protein>
    <recommendedName>
        <fullName evidence="3">Beta-galactosidase</fullName>
    </recommendedName>
</protein>
<reference evidence="1" key="3">
    <citation type="journal article" date="2023" name="Int. J. Syst. Evol. Microbiol.">
        <title>Sellimonas catena sp. nov., isolated from human faeces.</title>
        <authorList>
            <person name="Hisatomi A."/>
            <person name="Ohkuma M."/>
            <person name="Sakamoto M."/>
        </authorList>
    </citation>
    <scope>NUCLEOTIDE SEQUENCE</scope>
    <source>
        <strain evidence="1">18CBH55</strain>
    </source>
</reference>
<evidence type="ECO:0000313" key="1">
    <source>
        <dbReference type="EMBL" id="GLG90735.1"/>
    </source>
</evidence>
<dbReference type="EMBL" id="BSCH01000013">
    <property type="protein sequence ID" value="GLG90735.1"/>
    <property type="molecule type" value="Genomic_DNA"/>
</dbReference>
<sequence length="97" mass="11795">MNIQYPDKDFPENYWLIIGFDGDRAELWMDGELCGDWFYTGNDWQIGLKYFDWPKQMTIRIYPVREHVYVEKKPEQRCGIRKIHVQTEYRISLGTLE</sequence>
<name>A0A9W6CE11_9FIRM</name>
<reference evidence="1" key="1">
    <citation type="submission" date="2022-11" db="EMBL/GenBank/DDBJ databases">
        <title>Draft genome sequence of Sellimonas catena strain 18CBH55.</title>
        <authorList>
            <person name="Hisatomi A."/>
            <person name="Ohkuma M."/>
            <person name="Sakamoto M."/>
        </authorList>
    </citation>
    <scope>NUCLEOTIDE SEQUENCE</scope>
    <source>
        <strain evidence="1">18CBH55</strain>
    </source>
</reference>
<evidence type="ECO:0008006" key="3">
    <source>
        <dbReference type="Google" id="ProtNLM"/>
    </source>
</evidence>
<dbReference type="Proteomes" id="UP001145094">
    <property type="component" value="Unassembled WGS sequence"/>
</dbReference>
<comment type="caution">
    <text evidence="1">The sequence shown here is derived from an EMBL/GenBank/DDBJ whole genome shotgun (WGS) entry which is preliminary data.</text>
</comment>
<dbReference type="AlphaFoldDB" id="A0A9W6CE11"/>
<reference evidence="1" key="2">
    <citation type="submission" date="2022-11" db="EMBL/GenBank/DDBJ databases">
        <title>Draft genome sequence of Sellimonas catena strain 18CBH55.</title>
        <authorList>
            <person name="Atsushi H."/>
            <person name="Moriya O."/>
            <person name="Mitsuo S."/>
        </authorList>
    </citation>
    <scope>NUCLEOTIDE SEQUENCE</scope>
    <source>
        <strain evidence="1">18CBH55</strain>
    </source>
</reference>
<dbReference type="RefSeq" id="WP_204864501.1">
    <property type="nucleotide sequence ID" value="NZ_BSCH01000013.1"/>
</dbReference>
<accession>A0A9W6CE11</accession>
<proteinExistence type="predicted"/>